<evidence type="ECO:0000256" key="7">
    <source>
        <dbReference type="HAMAP-Rule" id="MF_00503"/>
    </source>
</evidence>
<dbReference type="PATRIC" id="fig|1618610.3.peg.737"/>
<protein>
    <recommendedName>
        <fullName evidence="6 7">Large ribosomal subunit protein bL9</fullName>
    </recommendedName>
</protein>
<dbReference type="InterPro" id="IPR036791">
    <property type="entry name" value="Ribosomal_bL9_C_sf"/>
</dbReference>
<dbReference type="Pfam" id="PF03948">
    <property type="entry name" value="Ribosomal_L9_C"/>
    <property type="match status" value="1"/>
</dbReference>
<dbReference type="NCBIfam" id="TIGR00158">
    <property type="entry name" value="L9"/>
    <property type="match status" value="1"/>
</dbReference>
<dbReference type="Gene3D" id="3.40.5.10">
    <property type="entry name" value="Ribosomal protein L9, N-terminal domain"/>
    <property type="match status" value="1"/>
</dbReference>
<evidence type="ECO:0000259" key="10">
    <source>
        <dbReference type="Pfam" id="PF03948"/>
    </source>
</evidence>
<evidence type="ECO:0000256" key="1">
    <source>
        <dbReference type="ARBA" id="ARBA00010605"/>
    </source>
</evidence>
<accession>A0A0G1KAW6</accession>
<comment type="caution">
    <text evidence="11">The sequence shown here is derived from an EMBL/GenBank/DDBJ whole genome shotgun (WGS) entry which is preliminary data.</text>
</comment>
<dbReference type="InterPro" id="IPR000244">
    <property type="entry name" value="Ribosomal_bL9"/>
</dbReference>
<evidence type="ECO:0000259" key="9">
    <source>
        <dbReference type="Pfam" id="PF01281"/>
    </source>
</evidence>
<dbReference type="Proteomes" id="UP000034595">
    <property type="component" value="Unassembled WGS sequence"/>
</dbReference>
<evidence type="ECO:0000256" key="3">
    <source>
        <dbReference type="ARBA" id="ARBA00022884"/>
    </source>
</evidence>
<dbReference type="Pfam" id="PF01281">
    <property type="entry name" value="Ribosomal_L9_N"/>
    <property type="match status" value="1"/>
</dbReference>
<dbReference type="AlphaFoldDB" id="A0A0G1KAW6"/>
<dbReference type="InterPro" id="IPR020069">
    <property type="entry name" value="Ribosomal_bL9_C"/>
</dbReference>
<dbReference type="InterPro" id="IPR036935">
    <property type="entry name" value="Ribosomal_bL9_N_sf"/>
</dbReference>
<evidence type="ECO:0000256" key="5">
    <source>
        <dbReference type="ARBA" id="ARBA00023274"/>
    </source>
</evidence>
<keyword evidence="5 7" id="KW-0687">Ribonucleoprotein</keyword>
<dbReference type="PANTHER" id="PTHR21368">
    <property type="entry name" value="50S RIBOSOMAL PROTEIN L9"/>
    <property type="match status" value="1"/>
</dbReference>
<dbReference type="GO" id="GO:0005840">
    <property type="term" value="C:ribosome"/>
    <property type="evidence" value="ECO:0007669"/>
    <property type="project" value="UniProtKB-KW"/>
</dbReference>
<proteinExistence type="inferred from homology"/>
<evidence type="ECO:0000256" key="4">
    <source>
        <dbReference type="ARBA" id="ARBA00022980"/>
    </source>
</evidence>
<dbReference type="GO" id="GO:0006412">
    <property type="term" value="P:translation"/>
    <property type="evidence" value="ECO:0007669"/>
    <property type="project" value="UniProtKB-UniRule"/>
</dbReference>
<keyword evidence="4 7" id="KW-0689">Ribosomal protein</keyword>
<comment type="similarity">
    <text evidence="1 7">Belongs to the bacterial ribosomal protein bL9 family.</text>
</comment>
<dbReference type="Gene3D" id="3.10.430.100">
    <property type="entry name" value="Ribosomal protein L9, C-terminal domain"/>
    <property type="match status" value="1"/>
</dbReference>
<evidence type="ECO:0000256" key="6">
    <source>
        <dbReference type="ARBA" id="ARBA00035292"/>
    </source>
</evidence>
<dbReference type="GO" id="GO:1990904">
    <property type="term" value="C:ribonucleoprotein complex"/>
    <property type="evidence" value="ECO:0007669"/>
    <property type="project" value="UniProtKB-KW"/>
</dbReference>
<dbReference type="InterPro" id="IPR020070">
    <property type="entry name" value="Ribosomal_bL9_N"/>
</dbReference>
<feature type="domain" description="Large ribosomal subunit protein bL9 C-terminal" evidence="10">
    <location>
        <begin position="77"/>
        <end position="147"/>
    </location>
</feature>
<dbReference type="InterPro" id="IPR009027">
    <property type="entry name" value="Ribosomal_bL9/RNase_H1_N"/>
</dbReference>
<evidence type="ECO:0000256" key="8">
    <source>
        <dbReference type="SAM" id="Coils"/>
    </source>
</evidence>
<feature type="domain" description="Ribosomal protein L9" evidence="9">
    <location>
        <begin position="1"/>
        <end position="47"/>
    </location>
</feature>
<sequence length="151" mass="16739">MKVILLQDIKSLGRAGDVKNVSDGYARNFLLPRNLVKPATPAAEKELGSKRAKLEKQLQEFRAELKDIESATAAEPLFFQVKAGEKGEIFSSVGTEEIKTKLIEKYPKLESADLRIGADHIRELGRQEITIKAGRQGIEGKITIEVVPQQL</sequence>
<dbReference type="SUPFAM" id="SSF55658">
    <property type="entry name" value="L9 N-domain-like"/>
    <property type="match status" value="1"/>
</dbReference>
<organism evidence="11 12">
    <name type="scientific">Candidatus Azambacteria bacterium GW2011_GWA1_44_9</name>
    <dbReference type="NCBI Taxonomy" id="1618610"/>
    <lineage>
        <taxon>Bacteria</taxon>
        <taxon>Candidatus Azamiibacteriota</taxon>
    </lineage>
</organism>
<gene>
    <name evidence="7" type="primary">rplI</name>
    <name evidence="11" type="ORF">UW78_C0028G0002</name>
</gene>
<evidence type="ECO:0000313" key="11">
    <source>
        <dbReference type="EMBL" id="KKT80673.1"/>
    </source>
</evidence>
<dbReference type="GO" id="GO:0003735">
    <property type="term" value="F:structural constituent of ribosome"/>
    <property type="evidence" value="ECO:0007669"/>
    <property type="project" value="InterPro"/>
</dbReference>
<dbReference type="HAMAP" id="MF_00503">
    <property type="entry name" value="Ribosomal_bL9"/>
    <property type="match status" value="1"/>
</dbReference>
<dbReference type="SUPFAM" id="SSF55653">
    <property type="entry name" value="Ribosomal protein L9 C-domain"/>
    <property type="match status" value="1"/>
</dbReference>
<feature type="coiled-coil region" evidence="8">
    <location>
        <begin position="44"/>
        <end position="71"/>
    </location>
</feature>
<keyword evidence="2 7" id="KW-0699">rRNA-binding</keyword>
<evidence type="ECO:0000256" key="2">
    <source>
        <dbReference type="ARBA" id="ARBA00022730"/>
    </source>
</evidence>
<dbReference type="EMBL" id="LCJQ01000028">
    <property type="protein sequence ID" value="KKT80673.1"/>
    <property type="molecule type" value="Genomic_DNA"/>
</dbReference>
<keyword evidence="3 7" id="KW-0694">RNA-binding</keyword>
<evidence type="ECO:0000313" key="12">
    <source>
        <dbReference type="Proteomes" id="UP000034595"/>
    </source>
</evidence>
<reference evidence="11 12" key="1">
    <citation type="journal article" date="2015" name="Nature">
        <title>rRNA introns, odd ribosomes, and small enigmatic genomes across a large radiation of phyla.</title>
        <authorList>
            <person name="Brown C.T."/>
            <person name="Hug L.A."/>
            <person name="Thomas B.C."/>
            <person name="Sharon I."/>
            <person name="Castelle C.J."/>
            <person name="Singh A."/>
            <person name="Wilkins M.J."/>
            <person name="Williams K.H."/>
            <person name="Banfield J.F."/>
        </authorList>
    </citation>
    <scope>NUCLEOTIDE SEQUENCE [LARGE SCALE GENOMIC DNA]</scope>
</reference>
<dbReference type="InterPro" id="IPR020594">
    <property type="entry name" value="Ribosomal_bL9_bac/chp"/>
</dbReference>
<name>A0A0G1KAW6_9BACT</name>
<keyword evidence="8" id="KW-0175">Coiled coil</keyword>
<dbReference type="GO" id="GO:0019843">
    <property type="term" value="F:rRNA binding"/>
    <property type="evidence" value="ECO:0007669"/>
    <property type="project" value="UniProtKB-UniRule"/>
</dbReference>
<comment type="function">
    <text evidence="7">Binds to the 23S rRNA.</text>
</comment>